<dbReference type="Pfam" id="PF00005">
    <property type="entry name" value="ABC_tran"/>
    <property type="match status" value="2"/>
</dbReference>
<comment type="caution">
    <text evidence="5">The sequence shown here is derived from an EMBL/GenBank/DDBJ whole genome shotgun (WGS) entry which is preliminary data.</text>
</comment>
<dbReference type="InterPro" id="IPR027417">
    <property type="entry name" value="P-loop_NTPase"/>
</dbReference>
<dbReference type="NCBIfam" id="NF000355">
    <property type="entry name" value="ribo_prot_ABC_F"/>
    <property type="match status" value="1"/>
</dbReference>
<dbReference type="PANTHER" id="PTHR42855:SF2">
    <property type="entry name" value="DRUG RESISTANCE ABC TRANSPORTER,ATP-BINDING PROTEIN"/>
    <property type="match status" value="1"/>
</dbReference>
<dbReference type="InterPro" id="IPR003439">
    <property type="entry name" value="ABC_transporter-like_ATP-bd"/>
</dbReference>
<feature type="coiled-coil region" evidence="3">
    <location>
        <begin position="101"/>
        <end position="128"/>
    </location>
</feature>
<dbReference type="PROSITE" id="PS50893">
    <property type="entry name" value="ABC_TRANSPORTER_2"/>
    <property type="match status" value="2"/>
</dbReference>
<evidence type="ECO:0000256" key="1">
    <source>
        <dbReference type="ARBA" id="ARBA00022741"/>
    </source>
</evidence>
<keyword evidence="6" id="KW-1185">Reference proteome</keyword>
<feature type="coiled-coil region" evidence="3">
    <location>
        <begin position="566"/>
        <end position="636"/>
    </location>
</feature>
<dbReference type="InterPro" id="IPR032781">
    <property type="entry name" value="ABC_tran_Xtn"/>
</dbReference>
<dbReference type="Pfam" id="PF12848">
    <property type="entry name" value="ABC_tran_Xtn"/>
    <property type="match status" value="1"/>
</dbReference>
<dbReference type="EMBL" id="JACSQB010000036">
    <property type="protein sequence ID" value="MBD8046270.1"/>
    <property type="molecule type" value="Genomic_DNA"/>
</dbReference>
<accession>A0ABR8YPU5</accession>
<dbReference type="InterPro" id="IPR003593">
    <property type="entry name" value="AAA+_ATPase"/>
</dbReference>
<keyword evidence="2 5" id="KW-0067">ATP-binding</keyword>
<feature type="domain" description="ABC transporter" evidence="4">
    <location>
        <begin position="4"/>
        <end position="273"/>
    </location>
</feature>
<gene>
    <name evidence="5" type="ORF">H9637_04315</name>
</gene>
<reference evidence="5 6" key="1">
    <citation type="submission" date="2020-08" db="EMBL/GenBank/DDBJ databases">
        <title>A Genomic Blueprint of the Chicken Gut Microbiome.</title>
        <authorList>
            <person name="Gilroy R."/>
            <person name="Ravi A."/>
            <person name="Getino M."/>
            <person name="Pursley I."/>
            <person name="Horton D.L."/>
            <person name="Alikhan N.-F."/>
            <person name="Baker D."/>
            <person name="Gharbi K."/>
            <person name="Hall N."/>
            <person name="Watson M."/>
            <person name="Adriaenssens E.M."/>
            <person name="Foster-Nyarko E."/>
            <person name="Jarju S."/>
            <person name="Secka A."/>
            <person name="Antonio M."/>
            <person name="Oren A."/>
            <person name="Chaudhuri R."/>
            <person name="La Ragione R.M."/>
            <person name="Hildebrand F."/>
            <person name="Pallen M.J."/>
        </authorList>
    </citation>
    <scope>NUCLEOTIDE SEQUENCE [LARGE SCALE GENOMIC DNA]</scope>
    <source>
        <strain evidence="5 6">N37</strain>
    </source>
</reference>
<dbReference type="Proteomes" id="UP000627166">
    <property type="component" value="Unassembled WGS sequence"/>
</dbReference>
<sequence length="642" mass="73900">MFELSLNGVKKYMDATLILEDITFQVYAGEKVGIVGANGSGKSTILKLIAGIETMNYCVGYPGATSPGYDEGFISISREATKAYLEQIPKYHNDLKVIDVLNLAFEEAHNIEREMHKLEDKMKALEGNELERVLKQYSDLVQLYEVKGGYEIEEKLGRICTGLKFGDSFLNKDFNLLSGGEKTTVVLGKLLMDNPDILLLDEPTNHLDMDSIEWLENYLKAYKGIVIIVSHDRYFLDNIVTKIVEIEDMKSITYKGNYSSYANEKEENMRIQFENFKEQQKKINAMEKTVKDLRDWAARADNNKFFRRAASIQIKLDKMERVEKPIFERKNMKLNLKASQRSGNETIKAIGLSKRFKDKVIFKDADLLVNFGERVALIGPNGSGKTTFLKMLLGEEQQDSGVVELGANVMAAYLPQKITFENEELTVLECFREDISILEGKAREYLSKFMFYGKSVFKKVKHLSGGEKIRLKLGKLLYEDVNLLILDEPTNHLDINSIETFEEALEDFKGTIFFISHDRYFINKIGKRVIAIENNYLKSYDGNYDYYRSIKDELKLRAFKEATVKVEKVKKTRNIDENKKKEAEKAKAEKIIENLQIEIRGLDLSMSNSLLDYEELNKLYCKKEELNKKLDEAMEIWISLED</sequence>
<proteinExistence type="predicted"/>
<protein>
    <submittedName>
        <fullName evidence="5">ABC-F family ATP-binding cassette domain-containing protein</fullName>
    </submittedName>
</protein>
<evidence type="ECO:0000313" key="6">
    <source>
        <dbReference type="Proteomes" id="UP000627166"/>
    </source>
</evidence>
<evidence type="ECO:0000256" key="2">
    <source>
        <dbReference type="ARBA" id="ARBA00022840"/>
    </source>
</evidence>
<dbReference type="CDD" id="cd03221">
    <property type="entry name" value="ABCF_EF-3"/>
    <property type="match status" value="2"/>
</dbReference>
<name>A0ABR8YPU5_9CLOT</name>
<feature type="domain" description="ABC transporter" evidence="4">
    <location>
        <begin position="347"/>
        <end position="559"/>
    </location>
</feature>
<dbReference type="Gene3D" id="3.40.50.300">
    <property type="entry name" value="P-loop containing nucleotide triphosphate hydrolases"/>
    <property type="match status" value="2"/>
</dbReference>
<dbReference type="PANTHER" id="PTHR42855">
    <property type="entry name" value="ABC TRANSPORTER ATP-BINDING SUBUNIT"/>
    <property type="match status" value="1"/>
</dbReference>
<keyword evidence="1" id="KW-0547">Nucleotide-binding</keyword>
<dbReference type="GO" id="GO:0005524">
    <property type="term" value="F:ATP binding"/>
    <property type="evidence" value="ECO:0007669"/>
    <property type="project" value="UniProtKB-KW"/>
</dbReference>
<organism evidence="5 6">
    <name type="scientific">Clostridium faecium</name>
    <dbReference type="NCBI Taxonomy" id="2762223"/>
    <lineage>
        <taxon>Bacteria</taxon>
        <taxon>Bacillati</taxon>
        <taxon>Bacillota</taxon>
        <taxon>Clostridia</taxon>
        <taxon>Eubacteriales</taxon>
        <taxon>Clostridiaceae</taxon>
        <taxon>Clostridium</taxon>
    </lineage>
</organism>
<evidence type="ECO:0000313" key="5">
    <source>
        <dbReference type="EMBL" id="MBD8046270.1"/>
    </source>
</evidence>
<dbReference type="InterPro" id="IPR051309">
    <property type="entry name" value="ABCF_ATPase"/>
</dbReference>
<evidence type="ECO:0000259" key="4">
    <source>
        <dbReference type="PROSITE" id="PS50893"/>
    </source>
</evidence>
<dbReference type="RefSeq" id="WP_191739243.1">
    <property type="nucleotide sequence ID" value="NZ_JACSQB010000036.1"/>
</dbReference>
<dbReference type="SUPFAM" id="SSF52540">
    <property type="entry name" value="P-loop containing nucleoside triphosphate hydrolases"/>
    <property type="match status" value="2"/>
</dbReference>
<evidence type="ECO:0000256" key="3">
    <source>
        <dbReference type="SAM" id="Coils"/>
    </source>
</evidence>
<keyword evidence="3" id="KW-0175">Coiled coil</keyword>
<dbReference type="SMART" id="SM00382">
    <property type="entry name" value="AAA"/>
    <property type="match status" value="2"/>
</dbReference>